<gene>
    <name evidence="1" type="ORF">OUZ56_010109</name>
</gene>
<dbReference type="Proteomes" id="UP001234178">
    <property type="component" value="Unassembled WGS sequence"/>
</dbReference>
<proteinExistence type="predicted"/>
<protein>
    <submittedName>
        <fullName evidence="1">Uncharacterized protein</fullName>
    </submittedName>
</protein>
<keyword evidence="2" id="KW-1185">Reference proteome</keyword>
<sequence>MSHLQWTGSQWELRSLTSIDFRTFGPEFESEQDDVEFIEIRDVLKETQVEEDEDAILEEITESLDDNVDREN</sequence>
<accession>A0ABR0AHT9</accession>
<comment type="caution">
    <text evidence="1">The sequence shown here is derived from an EMBL/GenBank/DDBJ whole genome shotgun (WGS) entry which is preliminary data.</text>
</comment>
<evidence type="ECO:0000313" key="1">
    <source>
        <dbReference type="EMBL" id="KAK4024687.1"/>
    </source>
</evidence>
<name>A0ABR0AHT9_9CRUS</name>
<reference evidence="1 2" key="1">
    <citation type="journal article" date="2023" name="Nucleic Acids Res.">
        <title>The hologenome of Daphnia magna reveals possible DNA methylation and microbiome-mediated evolution of the host genome.</title>
        <authorList>
            <person name="Chaturvedi A."/>
            <person name="Li X."/>
            <person name="Dhandapani V."/>
            <person name="Marshall H."/>
            <person name="Kissane S."/>
            <person name="Cuenca-Cambronero M."/>
            <person name="Asole G."/>
            <person name="Calvet F."/>
            <person name="Ruiz-Romero M."/>
            <person name="Marangio P."/>
            <person name="Guigo R."/>
            <person name="Rago D."/>
            <person name="Mirbahai L."/>
            <person name="Eastwood N."/>
            <person name="Colbourne J.K."/>
            <person name="Zhou J."/>
            <person name="Mallon E."/>
            <person name="Orsini L."/>
        </authorList>
    </citation>
    <scope>NUCLEOTIDE SEQUENCE [LARGE SCALE GENOMIC DNA]</scope>
    <source>
        <strain evidence="1">LRV0_1</strain>
    </source>
</reference>
<organism evidence="1 2">
    <name type="scientific">Daphnia magna</name>
    <dbReference type="NCBI Taxonomy" id="35525"/>
    <lineage>
        <taxon>Eukaryota</taxon>
        <taxon>Metazoa</taxon>
        <taxon>Ecdysozoa</taxon>
        <taxon>Arthropoda</taxon>
        <taxon>Crustacea</taxon>
        <taxon>Branchiopoda</taxon>
        <taxon>Diplostraca</taxon>
        <taxon>Cladocera</taxon>
        <taxon>Anomopoda</taxon>
        <taxon>Daphniidae</taxon>
        <taxon>Daphnia</taxon>
    </lineage>
</organism>
<evidence type="ECO:0000313" key="2">
    <source>
        <dbReference type="Proteomes" id="UP001234178"/>
    </source>
</evidence>
<dbReference type="EMBL" id="JAOYFB010000037">
    <property type="protein sequence ID" value="KAK4024687.1"/>
    <property type="molecule type" value="Genomic_DNA"/>
</dbReference>